<dbReference type="Proteomes" id="UP000199497">
    <property type="component" value="Unassembled WGS sequence"/>
</dbReference>
<feature type="transmembrane region" description="Helical" evidence="1">
    <location>
        <begin position="42"/>
        <end position="59"/>
    </location>
</feature>
<evidence type="ECO:0000313" key="3">
    <source>
        <dbReference type="Proteomes" id="UP000199497"/>
    </source>
</evidence>
<evidence type="ECO:0000256" key="1">
    <source>
        <dbReference type="SAM" id="Phobius"/>
    </source>
</evidence>
<reference evidence="3" key="1">
    <citation type="submission" date="2016-10" db="EMBL/GenBank/DDBJ databases">
        <authorList>
            <person name="Varghese N."/>
            <person name="Submissions S."/>
        </authorList>
    </citation>
    <scope>NUCLEOTIDE SEQUENCE [LARGE SCALE GENOMIC DNA]</scope>
    <source>
        <strain evidence="3">DSM 46732</strain>
    </source>
</reference>
<dbReference type="EMBL" id="FNJR01000003">
    <property type="protein sequence ID" value="SDP36196.1"/>
    <property type="molecule type" value="Genomic_DNA"/>
</dbReference>
<keyword evidence="3" id="KW-1185">Reference proteome</keyword>
<keyword evidence="1" id="KW-0472">Membrane</keyword>
<protein>
    <submittedName>
        <fullName evidence="2">Uncharacterized protein</fullName>
    </submittedName>
</protein>
<dbReference type="AlphaFoldDB" id="A0A1H0S4N1"/>
<evidence type="ECO:0000313" key="2">
    <source>
        <dbReference type="EMBL" id="SDP36196.1"/>
    </source>
</evidence>
<gene>
    <name evidence="2" type="ORF">SAMN04487905_103361</name>
</gene>
<proteinExistence type="predicted"/>
<name>A0A1H0S4N1_9ACTN</name>
<sequence length="63" mass="6727">MGVKHEIKKVVAGCLGVSVAALSSWGAMVEQFVTWQKATKFLVPRFGVIGTMSCVSGIVRKCV</sequence>
<keyword evidence="1" id="KW-0812">Transmembrane</keyword>
<accession>A0A1H0S4N1</accession>
<organism evidence="2 3">
    <name type="scientific">Actinopolyspora xinjiangensis</name>
    <dbReference type="NCBI Taxonomy" id="405564"/>
    <lineage>
        <taxon>Bacteria</taxon>
        <taxon>Bacillati</taxon>
        <taxon>Actinomycetota</taxon>
        <taxon>Actinomycetes</taxon>
        <taxon>Actinopolysporales</taxon>
        <taxon>Actinopolysporaceae</taxon>
        <taxon>Actinopolyspora</taxon>
    </lineage>
</organism>
<keyword evidence="1" id="KW-1133">Transmembrane helix</keyword>